<name>A0A2K3LLW3_TRIPR</name>
<dbReference type="EMBL" id="ASHM01036121">
    <property type="protein sequence ID" value="PNX79512.1"/>
    <property type="molecule type" value="Genomic_DNA"/>
</dbReference>
<dbReference type="InterPro" id="IPR042197">
    <property type="entry name" value="Apaf_helical"/>
</dbReference>
<proteinExistence type="predicted"/>
<dbReference type="Gene3D" id="1.10.8.430">
    <property type="entry name" value="Helical domain of apoptotic protease-activating factors"/>
    <property type="match status" value="1"/>
</dbReference>
<sequence length="129" mass="14548">MPQIVKGCEGSPLVLQVMAGSLHQQPFVKWQNMKKCFMSRTNLKSNSTKYATMQDLHREQAIHQSKVEPFEQRKRQEIIELNAQLKKNDALQIRIKKLVGAIVALSCIVCNASDISGCNCLSSFSKILE</sequence>
<gene>
    <name evidence="1" type="ORF">L195_g035498</name>
</gene>
<evidence type="ECO:0000313" key="2">
    <source>
        <dbReference type="Proteomes" id="UP000236291"/>
    </source>
</evidence>
<reference evidence="1 2" key="2">
    <citation type="journal article" date="2017" name="Front. Plant Sci.">
        <title>Gene Classification and Mining of Molecular Markers Useful in Red Clover (Trifolium pratense) Breeding.</title>
        <authorList>
            <person name="Istvanek J."/>
            <person name="Dluhosova J."/>
            <person name="Dluhos P."/>
            <person name="Patkova L."/>
            <person name="Nedelnik J."/>
            <person name="Repkova J."/>
        </authorList>
    </citation>
    <scope>NUCLEOTIDE SEQUENCE [LARGE SCALE GENOMIC DNA]</scope>
    <source>
        <strain evidence="2">cv. Tatra</strain>
        <tissue evidence="1">Young leaves</tissue>
    </source>
</reference>
<dbReference type="Proteomes" id="UP000236291">
    <property type="component" value="Unassembled WGS sequence"/>
</dbReference>
<reference evidence="1 2" key="1">
    <citation type="journal article" date="2014" name="Am. J. Bot.">
        <title>Genome assembly and annotation for red clover (Trifolium pratense; Fabaceae).</title>
        <authorList>
            <person name="Istvanek J."/>
            <person name="Jaros M."/>
            <person name="Krenek A."/>
            <person name="Repkova J."/>
        </authorList>
    </citation>
    <scope>NUCLEOTIDE SEQUENCE [LARGE SCALE GENOMIC DNA]</scope>
    <source>
        <strain evidence="2">cv. Tatra</strain>
        <tissue evidence="1">Young leaves</tissue>
    </source>
</reference>
<comment type="caution">
    <text evidence="1">The sequence shown here is derived from an EMBL/GenBank/DDBJ whole genome shotgun (WGS) entry which is preliminary data.</text>
</comment>
<organism evidence="1 2">
    <name type="scientific">Trifolium pratense</name>
    <name type="common">Red clover</name>
    <dbReference type="NCBI Taxonomy" id="57577"/>
    <lineage>
        <taxon>Eukaryota</taxon>
        <taxon>Viridiplantae</taxon>
        <taxon>Streptophyta</taxon>
        <taxon>Embryophyta</taxon>
        <taxon>Tracheophyta</taxon>
        <taxon>Spermatophyta</taxon>
        <taxon>Magnoliopsida</taxon>
        <taxon>eudicotyledons</taxon>
        <taxon>Gunneridae</taxon>
        <taxon>Pentapetalae</taxon>
        <taxon>rosids</taxon>
        <taxon>fabids</taxon>
        <taxon>Fabales</taxon>
        <taxon>Fabaceae</taxon>
        <taxon>Papilionoideae</taxon>
        <taxon>50 kb inversion clade</taxon>
        <taxon>NPAAA clade</taxon>
        <taxon>Hologalegina</taxon>
        <taxon>IRL clade</taxon>
        <taxon>Trifolieae</taxon>
        <taxon>Trifolium</taxon>
    </lineage>
</organism>
<dbReference type="AlphaFoldDB" id="A0A2K3LLW3"/>
<evidence type="ECO:0000313" key="1">
    <source>
        <dbReference type="EMBL" id="PNX79512.1"/>
    </source>
</evidence>
<protein>
    <submittedName>
        <fullName evidence="1">Putative CC-NBS-LRR resistance protein</fullName>
    </submittedName>
</protein>
<accession>A0A2K3LLW3</accession>